<feature type="non-terminal residue" evidence="5">
    <location>
        <position position="219"/>
    </location>
</feature>
<gene>
    <name evidence="5" type="ORF">S01H1_49397</name>
</gene>
<feature type="domain" description="Exonuclease" evidence="4">
    <location>
        <begin position="18"/>
        <end position="219"/>
    </location>
</feature>
<dbReference type="Gene3D" id="3.30.420.10">
    <property type="entry name" value="Ribonuclease H-like superfamily/Ribonuclease H"/>
    <property type="match status" value="1"/>
</dbReference>
<name>X0XAF5_9ZZZZ</name>
<evidence type="ECO:0000256" key="2">
    <source>
        <dbReference type="ARBA" id="ARBA00022801"/>
    </source>
</evidence>
<accession>X0XAF5</accession>
<dbReference type="EMBL" id="BARS01031773">
    <property type="protein sequence ID" value="GAG21926.1"/>
    <property type="molecule type" value="Genomic_DNA"/>
</dbReference>
<dbReference type="InterPro" id="IPR036397">
    <property type="entry name" value="RNaseH_sf"/>
</dbReference>
<dbReference type="SUPFAM" id="SSF53098">
    <property type="entry name" value="Ribonuclease H-like"/>
    <property type="match status" value="1"/>
</dbReference>
<protein>
    <recommendedName>
        <fullName evidence="4">Exonuclease domain-containing protein</fullName>
    </recommendedName>
</protein>
<proteinExistence type="predicted"/>
<dbReference type="Pfam" id="PF00929">
    <property type="entry name" value="RNase_T"/>
    <property type="match status" value="1"/>
</dbReference>
<evidence type="ECO:0000259" key="4">
    <source>
        <dbReference type="SMART" id="SM00479"/>
    </source>
</evidence>
<evidence type="ECO:0000256" key="3">
    <source>
        <dbReference type="ARBA" id="ARBA00022839"/>
    </source>
</evidence>
<dbReference type="CDD" id="cd06127">
    <property type="entry name" value="DEDDh"/>
    <property type="match status" value="1"/>
</dbReference>
<dbReference type="PANTHER" id="PTHR30231">
    <property type="entry name" value="DNA POLYMERASE III SUBUNIT EPSILON"/>
    <property type="match status" value="1"/>
</dbReference>
<reference evidence="5" key="1">
    <citation type="journal article" date="2014" name="Front. Microbiol.">
        <title>High frequency of phylogenetically diverse reductive dehalogenase-homologous genes in deep subseafloor sedimentary metagenomes.</title>
        <authorList>
            <person name="Kawai M."/>
            <person name="Futagami T."/>
            <person name="Toyoda A."/>
            <person name="Takaki Y."/>
            <person name="Nishi S."/>
            <person name="Hori S."/>
            <person name="Arai W."/>
            <person name="Tsubouchi T."/>
            <person name="Morono Y."/>
            <person name="Uchiyama I."/>
            <person name="Ito T."/>
            <person name="Fujiyama A."/>
            <person name="Inagaki F."/>
            <person name="Takami H."/>
        </authorList>
    </citation>
    <scope>NUCLEOTIDE SEQUENCE</scope>
    <source>
        <strain evidence="5">Expedition CK06-06</strain>
    </source>
</reference>
<keyword evidence="1" id="KW-0540">Nuclease</keyword>
<dbReference type="GO" id="GO:0003676">
    <property type="term" value="F:nucleic acid binding"/>
    <property type="evidence" value="ECO:0007669"/>
    <property type="project" value="InterPro"/>
</dbReference>
<dbReference type="PANTHER" id="PTHR30231:SF4">
    <property type="entry name" value="PROTEIN NEN2"/>
    <property type="match status" value="1"/>
</dbReference>
<keyword evidence="2" id="KW-0378">Hydrolase</keyword>
<sequence>MSIPQTIEFDTRKAKRFHIVCFDLETSGLDLDDHEVIQIGAIKVNESLNRHVIKSFEMKVRMENPERASPSALKVNRYDLEVWAKEAVSKQEAAIAFAEWIVDGSDHVKFAGHNLAGFDWPRICRMFERADTKIMQVRRPRKNQEPEGEDDKGEFIKQAMIPGSGYHSLLDTGPMAAMLQLAVGQQELGSLSLRPLARYCGFIHDDDQAHEALYDCMTT</sequence>
<keyword evidence="3" id="KW-0269">Exonuclease</keyword>
<dbReference type="InterPro" id="IPR013520">
    <property type="entry name" value="Ribonucl_H"/>
</dbReference>
<dbReference type="InterPro" id="IPR012337">
    <property type="entry name" value="RNaseH-like_sf"/>
</dbReference>
<dbReference type="GO" id="GO:0008408">
    <property type="term" value="F:3'-5' exonuclease activity"/>
    <property type="evidence" value="ECO:0007669"/>
    <property type="project" value="TreeGrafter"/>
</dbReference>
<comment type="caution">
    <text evidence="5">The sequence shown here is derived from an EMBL/GenBank/DDBJ whole genome shotgun (WGS) entry which is preliminary data.</text>
</comment>
<dbReference type="AlphaFoldDB" id="X0XAF5"/>
<evidence type="ECO:0000256" key="1">
    <source>
        <dbReference type="ARBA" id="ARBA00022722"/>
    </source>
</evidence>
<organism evidence="5">
    <name type="scientific">marine sediment metagenome</name>
    <dbReference type="NCBI Taxonomy" id="412755"/>
    <lineage>
        <taxon>unclassified sequences</taxon>
        <taxon>metagenomes</taxon>
        <taxon>ecological metagenomes</taxon>
    </lineage>
</organism>
<dbReference type="SMART" id="SM00479">
    <property type="entry name" value="EXOIII"/>
    <property type="match status" value="1"/>
</dbReference>
<evidence type="ECO:0000313" key="5">
    <source>
        <dbReference type="EMBL" id="GAG21926.1"/>
    </source>
</evidence>